<accession>A0A168F0T5</accession>
<keyword evidence="1 7" id="KW-0812">Transmembrane</keyword>
<evidence type="ECO:0000256" key="2">
    <source>
        <dbReference type="ARBA" id="ARBA00022741"/>
    </source>
</evidence>
<organism evidence="8 9">
    <name type="scientific">Akanthomyces lecanii RCEF 1005</name>
    <dbReference type="NCBI Taxonomy" id="1081108"/>
    <lineage>
        <taxon>Eukaryota</taxon>
        <taxon>Fungi</taxon>
        <taxon>Dikarya</taxon>
        <taxon>Ascomycota</taxon>
        <taxon>Pezizomycotina</taxon>
        <taxon>Sordariomycetes</taxon>
        <taxon>Hypocreomycetidae</taxon>
        <taxon>Hypocreales</taxon>
        <taxon>Cordycipitaceae</taxon>
        <taxon>Akanthomyces</taxon>
        <taxon>Cordyceps confragosa</taxon>
    </lineage>
</organism>
<dbReference type="GO" id="GO:0005524">
    <property type="term" value="F:ATP binding"/>
    <property type="evidence" value="ECO:0007669"/>
    <property type="project" value="UniProtKB-KW"/>
</dbReference>
<dbReference type="InterPro" id="IPR050173">
    <property type="entry name" value="ABC_transporter_C-like"/>
</dbReference>
<keyword evidence="3" id="KW-0067">ATP-binding</keyword>
<evidence type="ECO:0000256" key="1">
    <source>
        <dbReference type="ARBA" id="ARBA00022692"/>
    </source>
</evidence>
<dbReference type="GO" id="GO:0042626">
    <property type="term" value="F:ATPase-coupled transmembrane transporter activity"/>
    <property type="evidence" value="ECO:0007669"/>
    <property type="project" value="TreeGrafter"/>
</dbReference>
<evidence type="ECO:0000256" key="6">
    <source>
        <dbReference type="SAM" id="MobiDB-lite"/>
    </source>
</evidence>
<feature type="transmembrane region" description="Helical" evidence="7">
    <location>
        <begin position="151"/>
        <end position="176"/>
    </location>
</feature>
<dbReference type="Proteomes" id="UP000076881">
    <property type="component" value="Unassembled WGS sequence"/>
</dbReference>
<keyword evidence="2" id="KW-0547">Nucleotide-binding</keyword>
<feature type="compositionally biased region" description="Basic and acidic residues" evidence="6">
    <location>
        <begin position="87"/>
        <end position="98"/>
    </location>
</feature>
<dbReference type="AlphaFoldDB" id="A0A168F0T5"/>
<dbReference type="EMBL" id="AZHF01000006">
    <property type="protein sequence ID" value="OAA74503.1"/>
    <property type="molecule type" value="Genomic_DNA"/>
</dbReference>
<feature type="compositionally biased region" description="Low complexity" evidence="6">
    <location>
        <begin position="77"/>
        <end position="86"/>
    </location>
</feature>
<gene>
    <name evidence="8" type="ORF">LEL_08084</name>
</gene>
<proteinExistence type="predicted"/>
<reference evidence="8 9" key="1">
    <citation type="journal article" date="2016" name="Genome Biol. Evol.">
        <title>Divergent and convergent evolution of fungal pathogenicity.</title>
        <authorList>
            <person name="Shang Y."/>
            <person name="Xiao G."/>
            <person name="Zheng P."/>
            <person name="Cen K."/>
            <person name="Zhan S."/>
            <person name="Wang C."/>
        </authorList>
    </citation>
    <scope>NUCLEOTIDE SEQUENCE [LARGE SCALE GENOMIC DNA]</scope>
    <source>
        <strain evidence="8 9">RCEF 1005</strain>
    </source>
</reference>
<evidence type="ECO:0000256" key="4">
    <source>
        <dbReference type="ARBA" id="ARBA00022989"/>
    </source>
</evidence>
<protein>
    <submittedName>
        <fullName evidence="8">ABC transporter</fullName>
    </submittedName>
</protein>
<evidence type="ECO:0000313" key="9">
    <source>
        <dbReference type="Proteomes" id="UP000076881"/>
    </source>
</evidence>
<evidence type="ECO:0000313" key="8">
    <source>
        <dbReference type="EMBL" id="OAA74503.1"/>
    </source>
</evidence>
<dbReference type="SUPFAM" id="SSF90123">
    <property type="entry name" value="ABC transporter transmembrane region"/>
    <property type="match status" value="1"/>
</dbReference>
<name>A0A168F0T5_CORDF</name>
<sequence>MTTYLPESLEVADELLLLEADGNLSQMPIGEVDDNSRAIVEALLREANHDVDKEDAPLPAWDSDMETNSEQESRALTSPQPTTTQPERTEETLDPNSRQKGDSKLYWLWIDLVGRRRLACWLVVVMAMCFAEGFPTVYIKWRIELSPSNKIWFIGYALLASTAGLLGGPCVILIMVKLSPRASIGLHGLLTDVVMRCTLGFLGATDTGSILNRYSVDMDLIAKHIPAGVYNNLYIGTTTLF</sequence>
<feature type="region of interest" description="Disordered" evidence="6">
    <location>
        <begin position="54"/>
        <end position="98"/>
    </location>
</feature>
<keyword evidence="5 7" id="KW-0472">Membrane</keyword>
<keyword evidence="4 7" id="KW-1133">Transmembrane helix</keyword>
<keyword evidence="9" id="KW-1185">Reference proteome</keyword>
<dbReference type="PANTHER" id="PTHR24223:SF399">
    <property type="entry name" value="ABC TRANSPORTER ATNG"/>
    <property type="match status" value="1"/>
</dbReference>
<dbReference type="GO" id="GO:0016020">
    <property type="term" value="C:membrane"/>
    <property type="evidence" value="ECO:0007669"/>
    <property type="project" value="InterPro"/>
</dbReference>
<dbReference type="STRING" id="1081108.A0A168F0T5"/>
<feature type="transmembrane region" description="Helical" evidence="7">
    <location>
        <begin position="118"/>
        <end position="139"/>
    </location>
</feature>
<evidence type="ECO:0000256" key="7">
    <source>
        <dbReference type="SAM" id="Phobius"/>
    </source>
</evidence>
<comment type="caution">
    <text evidence="8">The sequence shown here is derived from an EMBL/GenBank/DDBJ whole genome shotgun (WGS) entry which is preliminary data.</text>
</comment>
<evidence type="ECO:0000256" key="5">
    <source>
        <dbReference type="ARBA" id="ARBA00023136"/>
    </source>
</evidence>
<dbReference type="InterPro" id="IPR036640">
    <property type="entry name" value="ABC1_TM_sf"/>
</dbReference>
<evidence type="ECO:0000256" key="3">
    <source>
        <dbReference type="ARBA" id="ARBA00022840"/>
    </source>
</evidence>
<dbReference type="Gene3D" id="1.20.1560.10">
    <property type="entry name" value="ABC transporter type 1, transmembrane domain"/>
    <property type="match status" value="1"/>
</dbReference>
<dbReference type="PANTHER" id="PTHR24223">
    <property type="entry name" value="ATP-BINDING CASSETTE SUB-FAMILY C"/>
    <property type="match status" value="1"/>
</dbReference>